<dbReference type="STRING" id="657387.BH688_09295"/>
<dbReference type="Gene3D" id="3.30.1160.10">
    <property type="entry name" value="Cyanate lyase, C-terminal domain"/>
    <property type="match status" value="1"/>
</dbReference>
<dbReference type="RefSeq" id="WP_070978689.1">
    <property type="nucleotide sequence ID" value="NZ_CP043420.1"/>
</dbReference>
<dbReference type="InterPro" id="IPR003712">
    <property type="entry name" value="Cyanate_lyase_C"/>
</dbReference>
<comment type="catalytic activity">
    <reaction evidence="3">
        <text>cyanate + hydrogencarbonate + 3 H(+) = NH4(+) + 2 CO2</text>
        <dbReference type="Rhea" id="RHEA:11120"/>
        <dbReference type="ChEBI" id="CHEBI:15378"/>
        <dbReference type="ChEBI" id="CHEBI:16526"/>
        <dbReference type="ChEBI" id="CHEBI:17544"/>
        <dbReference type="ChEBI" id="CHEBI:28938"/>
        <dbReference type="ChEBI" id="CHEBI:29195"/>
        <dbReference type="EC" id="4.2.1.104"/>
    </reaction>
</comment>
<sequence length="148" mass="16686">MDHMHAPLTEVLLEAKQEKGLTWAQIGEQIGMSPIWVASVAYGNNSAPPEKAQAIAEVLELDEETTRALSAYPTKRWEQTVPTDPLIYRFYEIMGVYGEATKDVIQEEFGDGIMSAIDFEMDVHRQQDPAGDRVVITLNGKFLPYRAW</sequence>
<gene>
    <name evidence="3 4" type="primary">cynS</name>
    <name evidence="4" type="ORF">FY550_12375</name>
</gene>
<dbReference type="EMBL" id="CP043420">
    <property type="protein sequence ID" value="QEL11853.1"/>
    <property type="molecule type" value="Genomic_DNA"/>
</dbReference>
<dbReference type="CDD" id="cd00093">
    <property type="entry name" value="HTH_XRE"/>
    <property type="match status" value="1"/>
</dbReference>
<feature type="active site" evidence="3">
    <location>
        <position position="89"/>
    </location>
</feature>
<organism evidence="4 5">
    <name type="scientific">Kushneria phosphatilytica</name>
    <dbReference type="NCBI Taxonomy" id="657387"/>
    <lineage>
        <taxon>Bacteria</taxon>
        <taxon>Pseudomonadati</taxon>
        <taxon>Pseudomonadota</taxon>
        <taxon>Gammaproteobacteria</taxon>
        <taxon>Oceanospirillales</taxon>
        <taxon>Halomonadaceae</taxon>
        <taxon>Kushneria</taxon>
    </lineage>
</organism>
<evidence type="ECO:0000256" key="2">
    <source>
        <dbReference type="ARBA" id="ARBA00023239"/>
    </source>
</evidence>
<dbReference type="SMART" id="SM01116">
    <property type="entry name" value="Cyanate_lyase"/>
    <property type="match status" value="1"/>
</dbReference>
<evidence type="ECO:0000256" key="1">
    <source>
        <dbReference type="ARBA" id="ARBA00003561"/>
    </source>
</evidence>
<dbReference type="NCBIfam" id="NF002773">
    <property type="entry name" value="PRK02866.1"/>
    <property type="match status" value="1"/>
</dbReference>
<dbReference type="AlphaFoldDB" id="A0A1S1NX43"/>
<keyword evidence="5" id="KW-1185">Reference proteome</keyword>
<dbReference type="Pfam" id="PF21291">
    <property type="entry name" value="CYNS_N"/>
    <property type="match status" value="1"/>
</dbReference>
<accession>A0A1S1NX43</accession>
<dbReference type="PIRSF" id="PIRSF001263">
    <property type="entry name" value="Cyanate_hydratas"/>
    <property type="match status" value="1"/>
</dbReference>
<dbReference type="InterPro" id="IPR008076">
    <property type="entry name" value="Cyanase"/>
</dbReference>
<comment type="similarity">
    <text evidence="3">Belongs to the cyanase family.</text>
</comment>
<dbReference type="SMART" id="SM00530">
    <property type="entry name" value="HTH_XRE"/>
    <property type="match status" value="1"/>
</dbReference>
<dbReference type="NCBIfam" id="TIGR00673">
    <property type="entry name" value="cynS"/>
    <property type="match status" value="1"/>
</dbReference>
<dbReference type="KEGG" id="kuy:FY550_12375"/>
<protein>
    <recommendedName>
        <fullName evidence="3">Cyanate hydratase</fullName>
        <shortName evidence="3">Cyanase</shortName>
        <ecNumber evidence="3">4.2.1.104</ecNumber>
    </recommendedName>
    <alternativeName>
        <fullName evidence="3">Cyanate hydrolase</fullName>
    </alternativeName>
    <alternativeName>
        <fullName evidence="3">Cyanate lyase</fullName>
    </alternativeName>
</protein>
<dbReference type="Proteomes" id="UP000322553">
    <property type="component" value="Chromosome"/>
</dbReference>
<dbReference type="InterPro" id="IPR010982">
    <property type="entry name" value="Lambda_DNA-bd_dom_sf"/>
</dbReference>
<dbReference type="OrthoDB" id="9785870at2"/>
<keyword evidence="2 3" id="KW-0456">Lyase</keyword>
<dbReference type="InterPro" id="IPR048564">
    <property type="entry name" value="CYNS_N"/>
</dbReference>
<dbReference type="SUPFAM" id="SSF55234">
    <property type="entry name" value="Cyanase C-terminal domain"/>
    <property type="match status" value="1"/>
</dbReference>
<proteinExistence type="inferred from homology"/>
<dbReference type="InterPro" id="IPR036581">
    <property type="entry name" value="Cyanate_lyase_C_sf"/>
</dbReference>
<dbReference type="PANTHER" id="PTHR34186">
    <property type="entry name" value="CYANATE HYDRATASE"/>
    <property type="match status" value="1"/>
</dbReference>
<evidence type="ECO:0000256" key="3">
    <source>
        <dbReference type="HAMAP-Rule" id="MF_00535"/>
    </source>
</evidence>
<dbReference type="HAMAP" id="MF_00535">
    <property type="entry name" value="Cyanate_hydrat"/>
    <property type="match status" value="1"/>
</dbReference>
<dbReference type="EC" id="4.2.1.104" evidence="3"/>
<dbReference type="Pfam" id="PF02560">
    <property type="entry name" value="Cyanate_lyase"/>
    <property type="match status" value="1"/>
</dbReference>
<dbReference type="Gene3D" id="1.10.260.40">
    <property type="entry name" value="lambda repressor-like DNA-binding domains"/>
    <property type="match status" value="1"/>
</dbReference>
<dbReference type="PANTHER" id="PTHR34186:SF2">
    <property type="entry name" value="CYANATE HYDRATASE"/>
    <property type="match status" value="1"/>
</dbReference>
<feature type="active site" evidence="3">
    <location>
        <position position="115"/>
    </location>
</feature>
<dbReference type="GO" id="GO:0008824">
    <property type="term" value="F:cyanate hydratase activity"/>
    <property type="evidence" value="ECO:0007669"/>
    <property type="project" value="UniProtKB-UniRule"/>
</dbReference>
<dbReference type="InterPro" id="IPR001387">
    <property type="entry name" value="Cro/C1-type_HTH"/>
</dbReference>
<dbReference type="PRINTS" id="PR01693">
    <property type="entry name" value="CYANASE"/>
</dbReference>
<comment type="function">
    <text evidence="1 3">Catalyzes the reaction of cyanate with bicarbonate to produce ammonia and carbon dioxide.</text>
</comment>
<evidence type="ECO:0000313" key="5">
    <source>
        <dbReference type="Proteomes" id="UP000322553"/>
    </source>
</evidence>
<feature type="active site" evidence="3">
    <location>
        <position position="92"/>
    </location>
</feature>
<dbReference type="SUPFAM" id="SSF47413">
    <property type="entry name" value="lambda repressor-like DNA-binding domains"/>
    <property type="match status" value="1"/>
</dbReference>
<dbReference type="GO" id="GO:0003677">
    <property type="term" value="F:DNA binding"/>
    <property type="evidence" value="ECO:0007669"/>
    <property type="project" value="InterPro"/>
</dbReference>
<reference evidence="4 5" key="1">
    <citation type="submission" date="2019-08" db="EMBL/GenBank/DDBJ databases">
        <title>Complete genome sequence of Kushneria sp. YCWA18, a halophilic phosphate-solubilizing bacterium isolated from Daqiao saltern in China.</title>
        <authorList>
            <person name="Du G.-X."/>
            <person name="Qu L.-Y."/>
        </authorList>
    </citation>
    <scope>NUCLEOTIDE SEQUENCE [LARGE SCALE GENOMIC DNA]</scope>
    <source>
        <strain evidence="4 5">YCWA18</strain>
    </source>
</reference>
<evidence type="ECO:0000313" key="4">
    <source>
        <dbReference type="EMBL" id="QEL11853.1"/>
    </source>
</evidence>
<dbReference type="CDD" id="cd00559">
    <property type="entry name" value="Cyanase_C"/>
    <property type="match status" value="1"/>
</dbReference>
<name>A0A1S1NX43_9GAMM</name>